<name>A0ABD3NEC6_9STRA</name>
<dbReference type="InterPro" id="IPR009038">
    <property type="entry name" value="GOLD_dom"/>
</dbReference>
<keyword evidence="1" id="KW-0732">Signal</keyword>
<dbReference type="SMART" id="SM01190">
    <property type="entry name" value="EMP24_GP25L"/>
    <property type="match status" value="1"/>
</dbReference>
<evidence type="ECO:0000313" key="4">
    <source>
        <dbReference type="Proteomes" id="UP001530400"/>
    </source>
</evidence>
<dbReference type="AlphaFoldDB" id="A0ABD3NEC6"/>
<feature type="domain" description="GOLD" evidence="2">
    <location>
        <begin position="38"/>
        <end position="377"/>
    </location>
</feature>
<dbReference type="Pfam" id="PF01105">
    <property type="entry name" value="EMP24_GP25L"/>
    <property type="match status" value="1"/>
</dbReference>
<reference evidence="3 4" key="1">
    <citation type="submission" date="2024-10" db="EMBL/GenBank/DDBJ databases">
        <title>Updated reference genomes for cyclostephanoid diatoms.</title>
        <authorList>
            <person name="Roberts W.R."/>
            <person name="Alverson A.J."/>
        </authorList>
    </citation>
    <scope>NUCLEOTIDE SEQUENCE [LARGE SCALE GENOMIC DNA]</scope>
    <source>
        <strain evidence="3 4">AJA010-31</strain>
    </source>
</reference>
<evidence type="ECO:0000313" key="3">
    <source>
        <dbReference type="EMBL" id="KAL3773107.1"/>
    </source>
</evidence>
<feature type="chain" id="PRO_5044833044" description="GOLD domain-containing protein" evidence="1">
    <location>
        <begin position="32"/>
        <end position="384"/>
    </location>
</feature>
<sequence>MQGITFNSPANCWLMVQVLLLILIAAYSTEGQLEIHLPIKYKVDQKQQECIYDHFQPNDRITFSVFLADALRSRPQVHISYEGPVAGQELTHTDEWIDPRNPSSHSLGRQLQQSVNKHWPTIKDMDKLQRNPNQKMGILNTQFTVDWTHAGEEEDAVAMRSRLQKQNHLNYQMYANELKDHVMLEAEGKVDMRNAPIKPAETVPMASVTAFEQTMQLSSEGWYRLCVSGVDSTPILVEMDMRSMHNFRGIDPETRHVYTYAKRKLLDEAALLEAESAESEGADDHNTYGTSVEEQAKIIENQIRENDLKQSKTYMRELMELTSHMSQQQQAHMARIRSHSSSASRNHGNLVWSSKVETLLYAVIMGFQVYTLRRWLLGNTLLGK</sequence>
<proteinExistence type="predicted"/>
<evidence type="ECO:0000259" key="2">
    <source>
        <dbReference type="SMART" id="SM01190"/>
    </source>
</evidence>
<evidence type="ECO:0000256" key="1">
    <source>
        <dbReference type="SAM" id="SignalP"/>
    </source>
</evidence>
<organism evidence="3 4">
    <name type="scientific">Cyclotella atomus</name>
    <dbReference type="NCBI Taxonomy" id="382360"/>
    <lineage>
        <taxon>Eukaryota</taxon>
        <taxon>Sar</taxon>
        <taxon>Stramenopiles</taxon>
        <taxon>Ochrophyta</taxon>
        <taxon>Bacillariophyta</taxon>
        <taxon>Coscinodiscophyceae</taxon>
        <taxon>Thalassiosirophycidae</taxon>
        <taxon>Stephanodiscales</taxon>
        <taxon>Stephanodiscaceae</taxon>
        <taxon>Cyclotella</taxon>
    </lineage>
</organism>
<dbReference type="Proteomes" id="UP001530400">
    <property type="component" value="Unassembled WGS sequence"/>
</dbReference>
<gene>
    <name evidence="3" type="ORF">ACHAWO_008702</name>
</gene>
<dbReference type="EMBL" id="JALLPJ020001247">
    <property type="protein sequence ID" value="KAL3773107.1"/>
    <property type="molecule type" value="Genomic_DNA"/>
</dbReference>
<protein>
    <recommendedName>
        <fullName evidence="2">GOLD domain-containing protein</fullName>
    </recommendedName>
</protein>
<accession>A0ABD3NEC6</accession>
<keyword evidence="4" id="KW-1185">Reference proteome</keyword>
<feature type="signal peptide" evidence="1">
    <location>
        <begin position="1"/>
        <end position="31"/>
    </location>
</feature>
<comment type="caution">
    <text evidence="3">The sequence shown here is derived from an EMBL/GenBank/DDBJ whole genome shotgun (WGS) entry which is preliminary data.</text>
</comment>